<dbReference type="Proteomes" id="UP000593571">
    <property type="component" value="Unassembled WGS sequence"/>
</dbReference>
<keyword evidence="3" id="KW-1185">Reference proteome</keyword>
<dbReference type="EMBL" id="JACASE010000011">
    <property type="protein sequence ID" value="KAF6427783.1"/>
    <property type="molecule type" value="Genomic_DNA"/>
</dbReference>
<proteinExistence type="predicted"/>
<name>A0A7J8DXB3_ROUAE</name>
<comment type="caution">
    <text evidence="2">The sequence shown here is derived from an EMBL/GenBank/DDBJ whole genome shotgun (WGS) entry which is preliminary data.</text>
</comment>
<dbReference type="AlphaFoldDB" id="A0A7J8DXB3"/>
<reference evidence="2 3" key="1">
    <citation type="journal article" date="2020" name="Nature">
        <title>Six reference-quality genomes reveal evolution of bat adaptations.</title>
        <authorList>
            <person name="Jebb D."/>
            <person name="Huang Z."/>
            <person name="Pippel M."/>
            <person name="Hughes G.M."/>
            <person name="Lavrichenko K."/>
            <person name="Devanna P."/>
            <person name="Winkler S."/>
            <person name="Jermiin L.S."/>
            <person name="Skirmuntt E.C."/>
            <person name="Katzourakis A."/>
            <person name="Burkitt-Gray L."/>
            <person name="Ray D.A."/>
            <person name="Sullivan K.A.M."/>
            <person name="Roscito J.G."/>
            <person name="Kirilenko B.M."/>
            <person name="Davalos L.M."/>
            <person name="Corthals A.P."/>
            <person name="Power M.L."/>
            <person name="Jones G."/>
            <person name="Ransome R.D."/>
            <person name="Dechmann D.K.N."/>
            <person name="Locatelli A.G."/>
            <person name="Puechmaille S.J."/>
            <person name="Fedrigo O."/>
            <person name="Jarvis E.D."/>
            <person name="Hiller M."/>
            <person name="Vernes S.C."/>
            <person name="Myers E.W."/>
            <person name="Teeling E.C."/>
        </authorList>
    </citation>
    <scope>NUCLEOTIDE SEQUENCE [LARGE SCALE GENOMIC DNA]</scope>
    <source>
        <strain evidence="2">MRouAeg1</strain>
        <tissue evidence="2">Muscle</tissue>
    </source>
</reference>
<evidence type="ECO:0000313" key="2">
    <source>
        <dbReference type="EMBL" id="KAF6427783.1"/>
    </source>
</evidence>
<accession>A0A7J8DXB3</accession>
<gene>
    <name evidence="2" type="ORF">HJG63_008272</name>
</gene>
<protein>
    <submittedName>
        <fullName evidence="2">Uncharacterized protein</fullName>
    </submittedName>
</protein>
<feature type="region of interest" description="Disordered" evidence="1">
    <location>
        <begin position="1"/>
        <end position="33"/>
    </location>
</feature>
<evidence type="ECO:0000256" key="1">
    <source>
        <dbReference type="SAM" id="MobiDB-lite"/>
    </source>
</evidence>
<organism evidence="2 3">
    <name type="scientific">Rousettus aegyptiacus</name>
    <name type="common">Egyptian fruit bat</name>
    <name type="synonym">Pteropus aegyptiacus</name>
    <dbReference type="NCBI Taxonomy" id="9407"/>
    <lineage>
        <taxon>Eukaryota</taxon>
        <taxon>Metazoa</taxon>
        <taxon>Chordata</taxon>
        <taxon>Craniata</taxon>
        <taxon>Vertebrata</taxon>
        <taxon>Euteleostomi</taxon>
        <taxon>Mammalia</taxon>
        <taxon>Eutheria</taxon>
        <taxon>Laurasiatheria</taxon>
        <taxon>Chiroptera</taxon>
        <taxon>Yinpterochiroptera</taxon>
        <taxon>Pteropodoidea</taxon>
        <taxon>Pteropodidae</taxon>
        <taxon>Rousettinae</taxon>
        <taxon>Rousettus</taxon>
    </lineage>
</organism>
<evidence type="ECO:0000313" key="3">
    <source>
        <dbReference type="Proteomes" id="UP000593571"/>
    </source>
</evidence>
<sequence length="202" mass="22057">MKKNWAPAEGRGQRSGFQARLPNPHPLGDSRELLPRGVYDTHMWKQPASSRAPMTVRGPLEKSALFTSTSLFLYTRLPLDSPPPKCRSSLSPFTSSYNWQGVPGPLSSTSVSPSSHTYTHSTAPSVGPLFGNCEGVGYRGAVGKVGICPWCDLRALDGKDTELPWPAFTHCLRAPETPPGAFVLYLFTPQNCLMRWALPSSI</sequence>